<name>A0ACC2N5T2_9HYME</name>
<evidence type="ECO:0000313" key="1">
    <source>
        <dbReference type="EMBL" id="KAJ8665689.1"/>
    </source>
</evidence>
<proteinExistence type="predicted"/>
<keyword evidence="2" id="KW-1185">Reference proteome</keyword>
<reference evidence="1" key="1">
    <citation type="submission" date="2023-04" db="EMBL/GenBank/DDBJ databases">
        <title>A chromosome-level genome assembly of the parasitoid wasp Eretmocerus hayati.</title>
        <authorList>
            <person name="Zhong Y."/>
            <person name="Liu S."/>
            <person name="Liu Y."/>
        </authorList>
    </citation>
    <scope>NUCLEOTIDE SEQUENCE</scope>
    <source>
        <strain evidence="1">ZJU_SS_LIU_2023</strain>
    </source>
</reference>
<comment type="caution">
    <text evidence="1">The sequence shown here is derived from an EMBL/GenBank/DDBJ whole genome shotgun (WGS) entry which is preliminary data.</text>
</comment>
<dbReference type="Proteomes" id="UP001239111">
    <property type="component" value="Chromosome 4"/>
</dbReference>
<gene>
    <name evidence="1" type="ORF">QAD02_007351</name>
</gene>
<protein>
    <submittedName>
        <fullName evidence="1">Uncharacterized protein</fullName>
    </submittedName>
</protein>
<sequence length="100" mass="11428">MRARREERNNIVLRGLQPRSENIGAEIPTWLAANLQVDAQVVDTTVIKPLRRPELIIAKLADADAKRNVMLTKKSEASRDKLLDEKRPHECRMSGTERDL</sequence>
<accession>A0ACC2N5T2</accession>
<organism evidence="1 2">
    <name type="scientific">Eretmocerus hayati</name>
    <dbReference type="NCBI Taxonomy" id="131215"/>
    <lineage>
        <taxon>Eukaryota</taxon>
        <taxon>Metazoa</taxon>
        <taxon>Ecdysozoa</taxon>
        <taxon>Arthropoda</taxon>
        <taxon>Hexapoda</taxon>
        <taxon>Insecta</taxon>
        <taxon>Pterygota</taxon>
        <taxon>Neoptera</taxon>
        <taxon>Endopterygota</taxon>
        <taxon>Hymenoptera</taxon>
        <taxon>Apocrita</taxon>
        <taxon>Proctotrupomorpha</taxon>
        <taxon>Chalcidoidea</taxon>
        <taxon>Aphelinidae</taxon>
        <taxon>Aphelininae</taxon>
        <taxon>Eretmocerus</taxon>
    </lineage>
</organism>
<dbReference type="EMBL" id="CM056744">
    <property type="protein sequence ID" value="KAJ8665689.1"/>
    <property type="molecule type" value="Genomic_DNA"/>
</dbReference>
<evidence type="ECO:0000313" key="2">
    <source>
        <dbReference type="Proteomes" id="UP001239111"/>
    </source>
</evidence>